<dbReference type="PROSITE" id="PS51786">
    <property type="entry name" value="LON_PROTEOLYTIC"/>
    <property type="match status" value="1"/>
</dbReference>
<keyword evidence="9" id="KW-1185">Reference proteome</keyword>
<evidence type="ECO:0000259" key="7">
    <source>
        <dbReference type="PROSITE" id="PS51786"/>
    </source>
</evidence>
<dbReference type="InterPro" id="IPR014721">
    <property type="entry name" value="Ribsml_uS5_D2-typ_fold_subgr"/>
</dbReference>
<dbReference type="GO" id="GO:0006508">
    <property type="term" value="P:proteolysis"/>
    <property type="evidence" value="ECO:0007669"/>
    <property type="project" value="UniProtKB-KW"/>
</dbReference>
<dbReference type="Gene3D" id="3.30.230.10">
    <property type="match status" value="1"/>
</dbReference>
<dbReference type="FunFam" id="3.30.230.10:FF:000019">
    <property type="entry name" value="Lon protease homolog 2, peroxisomal"/>
    <property type="match status" value="1"/>
</dbReference>
<sequence length="542" mass="59706">LQEVSLPDEVGQVVEAELRKLRRYNEQQPGYQSLRDNLEWIADLPWNKTTVIDEASAPALPHARLILDRDHYGLDKIKQRLLEYLAVRQLKEDGRPPILCFVGPPGVGKTSLAKSIAGALQRPLQRIALGGVRDEADIRGHRRTYIGSMPGRIIQGLKRAGVNDAVFLLDEIDKMASDSRGDPAAALLEVLDPEQNFHFTDHYLNVPFDLSKITFVATANDLRGISAPLRDRMEIVSLGGYTYEEKHHIARTYLFPRQLQEHGLQEVQLDLPDDMLDYVISSYTREAGVRLLEKRLAALCRAVAVVVVEARSDDHHGEETPPSIRVDRELVEKVLGPCMFEPTEVADRITSPGIVAGLVWTSVGGEVQFIECTTMPGSGKLLLTGQLGDVIKESAQIALSWVRGHSSELGLGTKAMHLEKEDLHIHFPAGAVPKDGPSAGVTMACALVSFLSGACMPDDVAMTGELTLHGHVLPVGGIKEKMIAAQRAGLKRVFIPARNMADVTHEVPKSVKNTLEIIPVKRAEEVLSHLWDLQFSHSEAKL</sequence>
<dbReference type="SUPFAM" id="SSF54211">
    <property type="entry name" value="Ribosomal protein S5 domain 2-like"/>
    <property type="match status" value="1"/>
</dbReference>
<dbReference type="InterPro" id="IPR054594">
    <property type="entry name" value="Lon_lid"/>
</dbReference>
<dbReference type="CDD" id="cd19500">
    <property type="entry name" value="RecA-like_Lon"/>
    <property type="match status" value="1"/>
</dbReference>
<evidence type="ECO:0000256" key="5">
    <source>
        <dbReference type="ARBA" id="ARBA00022840"/>
    </source>
</evidence>
<dbReference type="PANTHER" id="PTHR10046">
    <property type="entry name" value="ATP DEPENDENT LON PROTEASE FAMILY MEMBER"/>
    <property type="match status" value="1"/>
</dbReference>
<proteinExistence type="inferred from homology"/>
<dbReference type="Pfam" id="PF00004">
    <property type="entry name" value="AAA"/>
    <property type="match status" value="1"/>
</dbReference>
<dbReference type="Gene3D" id="1.10.8.60">
    <property type="match status" value="1"/>
</dbReference>
<evidence type="ECO:0000313" key="8">
    <source>
        <dbReference type="EMBL" id="KAK3264515.1"/>
    </source>
</evidence>
<dbReference type="AlphaFoldDB" id="A0AAE0KXX8"/>
<keyword evidence="4 6" id="KW-0720">Serine protease</keyword>
<keyword evidence="3 6" id="KW-0378">Hydrolase</keyword>
<dbReference type="SUPFAM" id="SSF52540">
    <property type="entry name" value="P-loop containing nucleoside triphosphate hydrolases"/>
    <property type="match status" value="1"/>
</dbReference>
<dbReference type="Pfam" id="PF22667">
    <property type="entry name" value="Lon_lid"/>
    <property type="match status" value="1"/>
</dbReference>
<dbReference type="InterPro" id="IPR008268">
    <property type="entry name" value="Peptidase_S16_AS"/>
</dbReference>
<dbReference type="NCBIfam" id="TIGR00763">
    <property type="entry name" value="lon"/>
    <property type="match status" value="1"/>
</dbReference>
<dbReference type="InterPro" id="IPR027065">
    <property type="entry name" value="Lon_Prtase"/>
</dbReference>
<dbReference type="InterPro" id="IPR004815">
    <property type="entry name" value="Lon_bac/euk-typ"/>
</dbReference>
<dbReference type="PRINTS" id="PR00830">
    <property type="entry name" value="ENDOLAPTASE"/>
</dbReference>
<evidence type="ECO:0000313" key="9">
    <source>
        <dbReference type="Proteomes" id="UP001190700"/>
    </source>
</evidence>
<accession>A0AAE0KXX8</accession>
<keyword evidence="2" id="KW-0547">Nucleotide-binding</keyword>
<dbReference type="Pfam" id="PF05362">
    <property type="entry name" value="Lon_C"/>
    <property type="match status" value="1"/>
</dbReference>
<dbReference type="InterPro" id="IPR003959">
    <property type="entry name" value="ATPase_AAA_core"/>
</dbReference>
<feature type="active site" evidence="6">
    <location>
        <position position="438"/>
    </location>
</feature>
<protein>
    <recommendedName>
        <fullName evidence="7">Lon proteolytic domain-containing protein</fullName>
    </recommendedName>
</protein>
<dbReference type="GO" id="GO:0030163">
    <property type="term" value="P:protein catabolic process"/>
    <property type="evidence" value="ECO:0007669"/>
    <property type="project" value="InterPro"/>
</dbReference>
<reference evidence="8 9" key="1">
    <citation type="journal article" date="2015" name="Genome Biol. Evol.">
        <title>Comparative Genomics of a Bacterivorous Green Alga Reveals Evolutionary Causalities and Consequences of Phago-Mixotrophic Mode of Nutrition.</title>
        <authorList>
            <person name="Burns J.A."/>
            <person name="Paasch A."/>
            <person name="Narechania A."/>
            <person name="Kim E."/>
        </authorList>
    </citation>
    <scope>NUCLEOTIDE SEQUENCE [LARGE SCALE GENOMIC DNA]</scope>
    <source>
        <strain evidence="8 9">PLY_AMNH</strain>
    </source>
</reference>
<evidence type="ECO:0000256" key="3">
    <source>
        <dbReference type="ARBA" id="ARBA00022801"/>
    </source>
</evidence>
<dbReference type="GO" id="GO:0005524">
    <property type="term" value="F:ATP binding"/>
    <property type="evidence" value="ECO:0007669"/>
    <property type="project" value="UniProtKB-KW"/>
</dbReference>
<dbReference type="SMART" id="SM00382">
    <property type="entry name" value="AAA"/>
    <property type="match status" value="1"/>
</dbReference>
<comment type="caution">
    <text evidence="8">The sequence shown here is derived from an EMBL/GenBank/DDBJ whole genome shotgun (WGS) entry which is preliminary data.</text>
</comment>
<evidence type="ECO:0000256" key="1">
    <source>
        <dbReference type="ARBA" id="ARBA00022670"/>
    </source>
</evidence>
<dbReference type="GO" id="GO:0004252">
    <property type="term" value="F:serine-type endopeptidase activity"/>
    <property type="evidence" value="ECO:0007669"/>
    <property type="project" value="UniProtKB-UniRule"/>
</dbReference>
<dbReference type="GO" id="GO:0004176">
    <property type="term" value="F:ATP-dependent peptidase activity"/>
    <property type="evidence" value="ECO:0007669"/>
    <property type="project" value="UniProtKB-UniRule"/>
</dbReference>
<feature type="non-terminal residue" evidence="8">
    <location>
        <position position="1"/>
    </location>
</feature>
<evidence type="ECO:0000256" key="4">
    <source>
        <dbReference type="ARBA" id="ARBA00022825"/>
    </source>
</evidence>
<dbReference type="Gene3D" id="3.40.50.300">
    <property type="entry name" value="P-loop containing nucleotide triphosphate hydrolases"/>
    <property type="match status" value="1"/>
</dbReference>
<dbReference type="PROSITE" id="PS01046">
    <property type="entry name" value="LON_SER"/>
    <property type="match status" value="1"/>
</dbReference>
<dbReference type="EMBL" id="LGRX02014498">
    <property type="protein sequence ID" value="KAK3264515.1"/>
    <property type="molecule type" value="Genomic_DNA"/>
</dbReference>
<evidence type="ECO:0000256" key="2">
    <source>
        <dbReference type="ARBA" id="ARBA00022741"/>
    </source>
</evidence>
<organism evidence="8 9">
    <name type="scientific">Cymbomonas tetramitiformis</name>
    <dbReference type="NCBI Taxonomy" id="36881"/>
    <lineage>
        <taxon>Eukaryota</taxon>
        <taxon>Viridiplantae</taxon>
        <taxon>Chlorophyta</taxon>
        <taxon>Pyramimonadophyceae</taxon>
        <taxon>Pyramimonadales</taxon>
        <taxon>Pyramimonadaceae</taxon>
        <taxon>Cymbomonas</taxon>
    </lineage>
</organism>
<gene>
    <name evidence="8" type="ORF">CYMTET_26749</name>
</gene>
<dbReference type="InterPro" id="IPR020568">
    <property type="entry name" value="Ribosomal_Su5_D2-typ_SF"/>
</dbReference>
<dbReference type="InterPro" id="IPR027417">
    <property type="entry name" value="P-loop_NTPase"/>
</dbReference>
<keyword evidence="5" id="KW-0067">ATP-binding</keyword>
<dbReference type="Proteomes" id="UP001190700">
    <property type="component" value="Unassembled WGS sequence"/>
</dbReference>
<name>A0AAE0KXX8_9CHLO</name>
<dbReference type="InterPro" id="IPR008269">
    <property type="entry name" value="Lon_proteolytic"/>
</dbReference>
<feature type="domain" description="Lon proteolytic" evidence="7">
    <location>
        <begin position="349"/>
        <end position="533"/>
    </location>
</feature>
<dbReference type="FunFam" id="3.40.50.300:FF:000382">
    <property type="entry name" value="Lon protease homolog 2, peroxisomal"/>
    <property type="match status" value="1"/>
</dbReference>
<dbReference type="InterPro" id="IPR003593">
    <property type="entry name" value="AAA+_ATPase"/>
</dbReference>
<dbReference type="GO" id="GO:0016887">
    <property type="term" value="F:ATP hydrolysis activity"/>
    <property type="evidence" value="ECO:0007669"/>
    <property type="project" value="InterPro"/>
</dbReference>
<feature type="active site" evidence="6">
    <location>
        <position position="481"/>
    </location>
</feature>
<comment type="similarity">
    <text evidence="6">Belongs to the peptidase S16 family.</text>
</comment>
<keyword evidence="1 6" id="KW-0645">Protease</keyword>
<evidence type="ECO:0000256" key="6">
    <source>
        <dbReference type="PROSITE-ProRule" id="PRU01122"/>
    </source>
</evidence>